<sequence length="785" mass="89893">MLRLLIITFLFFSHFFVLAQKFEGNVVGTDGQPLEAVLLTFHPMKVRTTTDIEGKFAINIDKQQKVESIEINHVTHIPQIIPISEFKNLNDIKIVCHEDVQTLSEVKVVSDNILSRVIDKTQPVQMVDKDFIERNSSGTFSGALAALPGVNTMNVGVGIAKPMIRGMSFNRIMVNNRGIKQEGQQWGADHGLEIDPFDVDQVEVIKGPGSLLFGPDGMGGVINIKENNIPLQDGNTIEYLSSYQTNNHAFSNSLEFKGKKRALFYSARMTHQDFGDYSVPADDFTYAGFELPIEENRLKNTAGNELHLSALIGLKYQNFKSSLRFTSFNQEAGIFTGAIGLPRSYNLRHNGDFRNVDLPKQRNQHHMLISNSYWRFGNQKLELDLGYQRNNRNELSFPGAHGIAPEYANSNLALGLHLNTYTANLRYEFNPNPNHQILMGGQFQWMENQRDGFEFLLPDYTSSQLGFYHYQLFDMKDQFILNGGIRYDRASHQINQHLQPVFDRGTLQPTGEMMERTPAFDRYFENFSGGLGVTYMATMKDHIKFNLGNSFRYPTAIELSSNGVHHGNFRHELGDRDLDIENGYQADINYIHQSEQLFLEISAFYAYYNDYIYLAPTGNFSFLASGGTMWQYRQDDALFNGFEMSTSYQPVSYFKNETVIEFVQNLNLNSRLALPLTPPPSIVNTFEFENFLSEGYRLKEEYLFISGRYNFAQNRTDRNERPTPDSFILNFGAGAHTLFFNQEFDFKFSVNNALNTFYFNHISRYRLINLPEQGRNFTFSVKITI</sequence>
<dbReference type="Pfam" id="PF00593">
    <property type="entry name" value="TonB_dep_Rec_b-barrel"/>
    <property type="match status" value="1"/>
</dbReference>
<comment type="similarity">
    <text evidence="10 11">Belongs to the TonB-dependent receptor family.</text>
</comment>
<evidence type="ECO:0000256" key="6">
    <source>
        <dbReference type="ARBA" id="ARBA00023077"/>
    </source>
</evidence>
<evidence type="ECO:0000259" key="12">
    <source>
        <dbReference type="Pfam" id="PF00593"/>
    </source>
</evidence>
<name>A0AA51N6Q4_9BACT</name>
<keyword evidence="4 10" id="KW-0812">Transmembrane</keyword>
<evidence type="ECO:0000256" key="5">
    <source>
        <dbReference type="ARBA" id="ARBA00022729"/>
    </source>
</evidence>
<dbReference type="SUPFAM" id="SSF56935">
    <property type="entry name" value="Porins"/>
    <property type="match status" value="1"/>
</dbReference>
<protein>
    <submittedName>
        <fullName evidence="14">TonB-dependent receptor</fullName>
    </submittedName>
</protein>
<keyword evidence="5" id="KW-0732">Signal</keyword>
<keyword evidence="3 10" id="KW-1134">Transmembrane beta strand</keyword>
<feature type="domain" description="TonB-dependent receptor-like beta-barrel" evidence="12">
    <location>
        <begin position="340"/>
        <end position="752"/>
    </location>
</feature>
<dbReference type="Pfam" id="PF07715">
    <property type="entry name" value="Plug"/>
    <property type="match status" value="1"/>
</dbReference>
<dbReference type="SUPFAM" id="SSF49464">
    <property type="entry name" value="Carboxypeptidase regulatory domain-like"/>
    <property type="match status" value="1"/>
</dbReference>
<evidence type="ECO:0000256" key="8">
    <source>
        <dbReference type="ARBA" id="ARBA00023170"/>
    </source>
</evidence>
<dbReference type="Gene3D" id="2.40.170.20">
    <property type="entry name" value="TonB-dependent receptor, beta-barrel domain"/>
    <property type="match status" value="1"/>
</dbReference>
<evidence type="ECO:0000256" key="1">
    <source>
        <dbReference type="ARBA" id="ARBA00004571"/>
    </source>
</evidence>
<dbReference type="InterPro" id="IPR039426">
    <property type="entry name" value="TonB-dep_rcpt-like"/>
</dbReference>
<feature type="domain" description="TonB-dependent receptor plug" evidence="13">
    <location>
        <begin position="118"/>
        <end position="221"/>
    </location>
</feature>
<proteinExistence type="inferred from homology"/>
<evidence type="ECO:0000256" key="3">
    <source>
        <dbReference type="ARBA" id="ARBA00022452"/>
    </source>
</evidence>
<dbReference type="InterPro" id="IPR000531">
    <property type="entry name" value="Beta-barrel_TonB"/>
</dbReference>
<dbReference type="InterPro" id="IPR037066">
    <property type="entry name" value="Plug_dom_sf"/>
</dbReference>
<evidence type="ECO:0000256" key="7">
    <source>
        <dbReference type="ARBA" id="ARBA00023136"/>
    </source>
</evidence>
<evidence type="ECO:0000313" key="14">
    <source>
        <dbReference type="EMBL" id="WMN07331.1"/>
    </source>
</evidence>
<dbReference type="PROSITE" id="PS52016">
    <property type="entry name" value="TONB_DEPENDENT_REC_3"/>
    <property type="match status" value="1"/>
</dbReference>
<accession>A0AA51N6Q4</accession>
<evidence type="ECO:0000256" key="2">
    <source>
        <dbReference type="ARBA" id="ARBA00022448"/>
    </source>
</evidence>
<dbReference type="InterPro" id="IPR008969">
    <property type="entry name" value="CarboxyPept-like_regulatory"/>
</dbReference>
<organism evidence="14 15">
    <name type="scientific">Marivirga arenosa</name>
    <dbReference type="NCBI Taxonomy" id="3059076"/>
    <lineage>
        <taxon>Bacteria</taxon>
        <taxon>Pseudomonadati</taxon>
        <taxon>Bacteroidota</taxon>
        <taxon>Cytophagia</taxon>
        <taxon>Cytophagales</taxon>
        <taxon>Marivirgaceae</taxon>
        <taxon>Marivirga</taxon>
    </lineage>
</organism>
<keyword evidence="8 14" id="KW-0675">Receptor</keyword>
<comment type="subcellular location">
    <subcellularLocation>
        <location evidence="1 10">Cell outer membrane</location>
        <topology evidence="1 10">Multi-pass membrane protein</topology>
    </subcellularLocation>
</comment>
<reference evidence="14" key="1">
    <citation type="submission" date="2023-08" db="EMBL/GenBank/DDBJ databases">
        <title>Comparative genomics and taxonomic characterization of three novel marine species of genus Marivirga.</title>
        <authorList>
            <person name="Muhammad N."/>
            <person name="Kim S.-G."/>
        </authorList>
    </citation>
    <scope>NUCLEOTIDE SEQUENCE [LARGE SCALE GENOMIC DNA]</scope>
    <source>
        <strain evidence="14">ABR2-2</strain>
    </source>
</reference>
<evidence type="ECO:0000256" key="11">
    <source>
        <dbReference type="RuleBase" id="RU003357"/>
    </source>
</evidence>
<dbReference type="GO" id="GO:0009279">
    <property type="term" value="C:cell outer membrane"/>
    <property type="evidence" value="ECO:0007669"/>
    <property type="project" value="UniProtKB-SubCell"/>
</dbReference>
<keyword evidence="2 10" id="KW-0813">Transport</keyword>
<keyword evidence="9 10" id="KW-0998">Cell outer membrane</keyword>
<dbReference type="PANTHER" id="PTHR30069">
    <property type="entry name" value="TONB-DEPENDENT OUTER MEMBRANE RECEPTOR"/>
    <property type="match status" value="1"/>
</dbReference>
<evidence type="ECO:0000259" key="13">
    <source>
        <dbReference type="Pfam" id="PF07715"/>
    </source>
</evidence>
<dbReference type="Gene3D" id="2.170.130.10">
    <property type="entry name" value="TonB-dependent receptor, plug domain"/>
    <property type="match status" value="1"/>
</dbReference>
<evidence type="ECO:0000256" key="9">
    <source>
        <dbReference type="ARBA" id="ARBA00023237"/>
    </source>
</evidence>
<evidence type="ECO:0000313" key="15">
    <source>
        <dbReference type="Proteomes" id="UP001244443"/>
    </source>
</evidence>
<keyword evidence="6 11" id="KW-0798">TonB box</keyword>
<dbReference type="GO" id="GO:0044718">
    <property type="term" value="P:siderophore transmembrane transport"/>
    <property type="evidence" value="ECO:0007669"/>
    <property type="project" value="TreeGrafter"/>
</dbReference>
<dbReference type="RefSeq" id="WP_308357451.1">
    <property type="nucleotide sequence ID" value="NZ_CP129970.2"/>
</dbReference>
<keyword evidence="15" id="KW-1185">Reference proteome</keyword>
<gene>
    <name evidence="14" type="ORF">QYS48_28535</name>
</gene>
<dbReference type="PANTHER" id="PTHR30069:SF29">
    <property type="entry name" value="HEMOGLOBIN AND HEMOGLOBIN-HAPTOGLOBIN-BINDING PROTEIN 1-RELATED"/>
    <property type="match status" value="1"/>
</dbReference>
<dbReference type="AlphaFoldDB" id="A0AA51N6Q4"/>
<dbReference type="GO" id="GO:0015344">
    <property type="term" value="F:siderophore uptake transmembrane transporter activity"/>
    <property type="evidence" value="ECO:0007669"/>
    <property type="project" value="TreeGrafter"/>
</dbReference>
<dbReference type="InterPro" id="IPR012910">
    <property type="entry name" value="Plug_dom"/>
</dbReference>
<evidence type="ECO:0000256" key="10">
    <source>
        <dbReference type="PROSITE-ProRule" id="PRU01360"/>
    </source>
</evidence>
<dbReference type="InterPro" id="IPR036942">
    <property type="entry name" value="Beta-barrel_TonB_sf"/>
</dbReference>
<keyword evidence="7 10" id="KW-0472">Membrane</keyword>
<dbReference type="Proteomes" id="UP001244443">
    <property type="component" value="Chromosome"/>
</dbReference>
<dbReference type="EMBL" id="CP129970">
    <property type="protein sequence ID" value="WMN07331.1"/>
    <property type="molecule type" value="Genomic_DNA"/>
</dbReference>
<evidence type="ECO:0000256" key="4">
    <source>
        <dbReference type="ARBA" id="ARBA00022692"/>
    </source>
</evidence>